<comment type="similarity">
    <text evidence="3 13">Belongs to the D-alanine--D-alanine ligase family.</text>
</comment>
<evidence type="ECO:0000256" key="10">
    <source>
        <dbReference type="ARBA" id="ARBA00022984"/>
    </source>
</evidence>
<feature type="active site" evidence="14">
    <location>
        <position position="16"/>
    </location>
</feature>
<dbReference type="PROSITE" id="PS00843">
    <property type="entry name" value="DALA_DALA_LIGASE_1"/>
    <property type="match status" value="1"/>
</dbReference>
<feature type="binding site" evidence="15">
    <location>
        <position position="307"/>
    </location>
    <ligand>
        <name>Mg(2+)</name>
        <dbReference type="ChEBI" id="CHEBI:18420"/>
        <label>2</label>
    </ligand>
</feature>
<comment type="function">
    <text evidence="13">Cell wall formation.</text>
</comment>
<keyword evidence="9 13" id="KW-0133">Cell shape</keyword>
<name>A0A1M6R126_9BACT</name>
<accession>A0A1M6R126</accession>
<dbReference type="GO" id="GO:0005737">
    <property type="term" value="C:cytoplasm"/>
    <property type="evidence" value="ECO:0007669"/>
    <property type="project" value="UniProtKB-SubCell"/>
</dbReference>
<evidence type="ECO:0000256" key="8">
    <source>
        <dbReference type="ARBA" id="ARBA00022840"/>
    </source>
</evidence>
<dbReference type="PROSITE" id="PS00844">
    <property type="entry name" value="DALA_DALA_LIGASE_2"/>
    <property type="match status" value="1"/>
</dbReference>
<keyword evidence="15" id="KW-0460">Magnesium</keyword>
<evidence type="ECO:0000256" key="12">
    <source>
        <dbReference type="ARBA" id="ARBA00047614"/>
    </source>
</evidence>
<dbReference type="GO" id="GO:0071555">
    <property type="term" value="P:cell wall organization"/>
    <property type="evidence" value="ECO:0007669"/>
    <property type="project" value="UniProtKB-KW"/>
</dbReference>
<protein>
    <recommendedName>
        <fullName evidence="4 13">D-alanine--D-alanine ligase</fullName>
        <ecNumber evidence="4 13">6.3.2.4</ecNumber>
    </recommendedName>
    <alternativeName>
        <fullName evidence="13">D-Ala-D-Ala ligase</fullName>
    </alternativeName>
    <alternativeName>
        <fullName evidence="13">D-alanylalanine synthetase</fullName>
    </alternativeName>
</protein>
<gene>
    <name evidence="13" type="primary">ddl</name>
    <name evidence="19" type="ORF">SAMN02745108_01842</name>
    <name evidence="18" type="ORF">SAMN05720469_10373</name>
</gene>
<reference evidence="20" key="2">
    <citation type="submission" date="2016-11" db="EMBL/GenBank/DDBJ databases">
        <authorList>
            <person name="Varghese N."/>
            <person name="Submissions S."/>
        </authorList>
    </citation>
    <scope>NUCLEOTIDE SEQUENCE [LARGE SCALE GENOMIC DNA]</scope>
    <source>
        <strain evidence="20">UWOS</strain>
    </source>
</reference>
<comment type="catalytic activity">
    <reaction evidence="12 13">
        <text>2 D-alanine + ATP = D-alanyl-D-alanine + ADP + phosphate + H(+)</text>
        <dbReference type="Rhea" id="RHEA:11224"/>
        <dbReference type="ChEBI" id="CHEBI:15378"/>
        <dbReference type="ChEBI" id="CHEBI:30616"/>
        <dbReference type="ChEBI" id="CHEBI:43474"/>
        <dbReference type="ChEBI" id="CHEBI:57416"/>
        <dbReference type="ChEBI" id="CHEBI:57822"/>
        <dbReference type="ChEBI" id="CHEBI:456216"/>
        <dbReference type="EC" id="6.3.2.4"/>
    </reaction>
</comment>
<keyword evidence="5 13" id="KW-0963">Cytoplasm</keyword>
<keyword evidence="6 13" id="KW-0436">Ligase</keyword>
<dbReference type="InterPro" id="IPR013815">
    <property type="entry name" value="ATP_grasp_subdomain_1"/>
</dbReference>
<feature type="binding site" evidence="15">
    <location>
        <position position="305"/>
    </location>
    <ligand>
        <name>Mg(2+)</name>
        <dbReference type="ChEBI" id="CHEBI:18420"/>
        <label>1</label>
    </ligand>
</feature>
<organism evidence="18 20">
    <name type="scientific">Fibrobacter intestinalis</name>
    <dbReference type="NCBI Taxonomy" id="28122"/>
    <lineage>
        <taxon>Bacteria</taxon>
        <taxon>Pseudomonadati</taxon>
        <taxon>Fibrobacterota</taxon>
        <taxon>Fibrobacteria</taxon>
        <taxon>Fibrobacterales</taxon>
        <taxon>Fibrobacteraceae</taxon>
        <taxon>Fibrobacter</taxon>
    </lineage>
</organism>
<evidence type="ECO:0000256" key="15">
    <source>
        <dbReference type="PIRSR" id="PIRSR039102-3"/>
    </source>
</evidence>
<dbReference type="InterPro" id="IPR016185">
    <property type="entry name" value="PreATP-grasp_dom_sf"/>
</dbReference>
<dbReference type="PANTHER" id="PTHR23132:SF23">
    <property type="entry name" value="D-ALANINE--D-ALANINE LIGASE B"/>
    <property type="match status" value="1"/>
</dbReference>
<evidence type="ECO:0000256" key="3">
    <source>
        <dbReference type="ARBA" id="ARBA00010871"/>
    </source>
</evidence>
<dbReference type="Proteomes" id="UP000190449">
    <property type="component" value="Unassembled WGS sequence"/>
</dbReference>
<dbReference type="EMBL" id="FRAW01000003">
    <property type="protein sequence ID" value="SHK26133.1"/>
    <property type="molecule type" value="Genomic_DNA"/>
</dbReference>
<comment type="cofactor">
    <cofactor evidence="15">
        <name>Mg(2+)</name>
        <dbReference type="ChEBI" id="CHEBI:18420"/>
    </cofactor>
    <cofactor evidence="15">
        <name>Mn(2+)</name>
        <dbReference type="ChEBI" id="CHEBI:29035"/>
    </cofactor>
    <text evidence="15">Binds 2 magnesium or manganese ions per subunit.</text>
</comment>
<feature type="binding site" evidence="15">
    <location>
        <position position="305"/>
    </location>
    <ligand>
        <name>Mg(2+)</name>
        <dbReference type="ChEBI" id="CHEBI:18420"/>
        <label>2</label>
    </ligand>
</feature>
<keyword evidence="20" id="KW-1185">Reference proteome</keyword>
<dbReference type="AlphaFoldDB" id="A0A1M6R126"/>
<evidence type="ECO:0000256" key="11">
    <source>
        <dbReference type="ARBA" id="ARBA00023316"/>
    </source>
</evidence>
<dbReference type="STRING" id="28122.SAMN02745108_01842"/>
<dbReference type="SUPFAM" id="SSF52440">
    <property type="entry name" value="PreATP-grasp domain"/>
    <property type="match status" value="1"/>
</dbReference>
<dbReference type="RefSeq" id="WP_073302386.1">
    <property type="nucleotide sequence ID" value="NZ_FRAW01000003.1"/>
</dbReference>
<evidence type="ECO:0000256" key="16">
    <source>
        <dbReference type="PROSITE-ProRule" id="PRU00409"/>
    </source>
</evidence>
<dbReference type="Gene3D" id="3.30.1490.20">
    <property type="entry name" value="ATP-grasp fold, A domain"/>
    <property type="match status" value="1"/>
</dbReference>
<dbReference type="Gene3D" id="3.30.470.20">
    <property type="entry name" value="ATP-grasp fold, B domain"/>
    <property type="match status" value="1"/>
</dbReference>
<dbReference type="InterPro" id="IPR000291">
    <property type="entry name" value="D-Ala_lig_Van_CS"/>
</dbReference>
<dbReference type="PROSITE" id="PS50975">
    <property type="entry name" value="ATP_GRASP"/>
    <property type="match status" value="1"/>
</dbReference>
<feature type="active site" evidence="14">
    <location>
        <position position="316"/>
    </location>
</feature>
<reference evidence="18" key="1">
    <citation type="submission" date="2016-11" db="EMBL/GenBank/DDBJ databases">
        <authorList>
            <person name="Jaros S."/>
            <person name="Januszkiewicz K."/>
            <person name="Wedrychowicz H."/>
        </authorList>
    </citation>
    <scope>NUCLEOTIDE SEQUENCE [LARGE SCALE GENOMIC DNA]</scope>
    <source>
        <strain evidence="18">UWOS</strain>
    </source>
</reference>
<comment type="pathway">
    <text evidence="13">Cell wall biogenesis; peptidoglycan biosynthesis.</text>
</comment>
<dbReference type="SUPFAM" id="SSF56059">
    <property type="entry name" value="Glutathione synthetase ATP-binding domain-like"/>
    <property type="match status" value="1"/>
</dbReference>
<dbReference type="GO" id="GO:0008360">
    <property type="term" value="P:regulation of cell shape"/>
    <property type="evidence" value="ECO:0007669"/>
    <property type="project" value="UniProtKB-KW"/>
</dbReference>
<proteinExistence type="inferred from homology"/>
<keyword evidence="7 16" id="KW-0547">Nucleotide-binding</keyword>
<dbReference type="NCBIfam" id="NF002378">
    <property type="entry name" value="PRK01372.1"/>
    <property type="match status" value="1"/>
</dbReference>
<dbReference type="Proteomes" id="UP000184275">
    <property type="component" value="Unassembled WGS sequence"/>
</dbReference>
<dbReference type="Gene3D" id="3.40.50.20">
    <property type="match status" value="1"/>
</dbReference>
<evidence type="ECO:0000256" key="1">
    <source>
        <dbReference type="ARBA" id="ARBA00001936"/>
    </source>
</evidence>
<evidence type="ECO:0000313" key="20">
    <source>
        <dbReference type="Proteomes" id="UP000184275"/>
    </source>
</evidence>
<feature type="binding site" evidence="15">
    <location>
        <position position="292"/>
    </location>
    <ligand>
        <name>Mg(2+)</name>
        <dbReference type="ChEBI" id="CHEBI:18420"/>
        <label>1</label>
    </ligand>
</feature>
<dbReference type="GO" id="GO:0009252">
    <property type="term" value="P:peptidoglycan biosynthetic process"/>
    <property type="evidence" value="ECO:0007669"/>
    <property type="project" value="UniProtKB-UniRule"/>
</dbReference>
<dbReference type="Pfam" id="PF01820">
    <property type="entry name" value="Dala_Dala_lig_N"/>
    <property type="match status" value="1"/>
</dbReference>
<evidence type="ECO:0000313" key="18">
    <source>
        <dbReference type="EMBL" id="SHK26133.1"/>
    </source>
</evidence>
<keyword evidence="11 13" id="KW-0961">Cell wall biogenesis/degradation</keyword>
<dbReference type="InterPro" id="IPR011095">
    <property type="entry name" value="Dala_Dala_lig_C"/>
</dbReference>
<dbReference type="PIRSF" id="PIRSF039102">
    <property type="entry name" value="Ddl/VanB"/>
    <property type="match status" value="1"/>
</dbReference>
<keyword evidence="10 13" id="KW-0573">Peptidoglycan synthesis</keyword>
<dbReference type="EC" id="6.3.2.4" evidence="4 13"/>
<evidence type="ECO:0000256" key="2">
    <source>
        <dbReference type="ARBA" id="ARBA00004496"/>
    </source>
</evidence>
<dbReference type="InterPro" id="IPR005905">
    <property type="entry name" value="D_ala_D_ala"/>
</dbReference>
<evidence type="ECO:0000256" key="9">
    <source>
        <dbReference type="ARBA" id="ARBA00022960"/>
    </source>
</evidence>
<accession>A0A1T4P9G5</accession>
<sequence>MSRLRVLVLMGGYSTEHDVSVTSGTGVIRAMDSTKYNVHPVLIQKDGTWIWSSRELSPYQKDNFSENYFYSLEGTSARSEKNPSLAELPSADIAFLALHGKWGEDGHVQALLENWGIPYTGCGLLASALAMDKVLCKAAYLSAGIATPPYRVLFRDGFCGDDLVNAADALGFPLVIKDPVGGSSIGMGIAKNMDEAGEIVNRLFQQSSRLLCEKFIAGGEASCGYMDGLEKPLPPTEMRMTTREYFDYDAKYNGECREVTPAEFPEELTRRIQQLVKKAHLAIGGAGYSRTDVRIDSEGNLWALETNTLPGMTPSSILPAEAAAVGIGYSALIDHIIATSLKISR</sequence>
<dbReference type="HAMAP" id="MF_00047">
    <property type="entry name" value="Dala_Dala_lig"/>
    <property type="match status" value="1"/>
</dbReference>
<evidence type="ECO:0000256" key="13">
    <source>
        <dbReference type="HAMAP-Rule" id="MF_00047"/>
    </source>
</evidence>
<dbReference type="GO" id="GO:0008716">
    <property type="term" value="F:D-alanine-D-alanine ligase activity"/>
    <property type="evidence" value="ECO:0007669"/>
    <property type="project" value="UniProtKB-UniRule"/>
</dbReference>
<evidence type="ECO:0000256" key="6">
    <source>
        <dbReference type="ARBA" id="ARBA00022598"/>
    </source>
</evidence>
<evidence type="ECO:0000256" key="14">
    <source>
        <dbReference type="PIRSR" id="PIRSR039102-1"/>
    </source>
</evidence>
<dbReference type="InterPro" id="IPR011127">
    <property type="entry name" value="Dala_Dala_lig_N"/>
</dbReference>
<keyword evidence="15" id="KW-0479">Metal-binding</keyword>
<dbReference type="GO" id="GO:0005524">
    <property type="term" value="F:ATP binding"/>
    <property type="evidence" value="ECO:0007669"/>
    <property type="project" value="UniProtKB-UniRule"/>
</dbReference>
<evidence type="ECO:0000256" key="5">
    <source>
        <dbReference type="ARBA" id="ARBA00022490"/>
    </source>
</evidence>
<dbReference type="UniPathway" id="UPA00219"/>
<evidence type="ECO:0000313" key="21">
    <source>
        <dbReference type="Proteomes" id="UP000190449"/>
    </source>
</evidence>
<keyword evidence="8 16" id="KW-0067">ATP-binding</keyword>
<dbReference type="InterPro" id="IPR011761">
    <property type="entry name" value="ATP-grasp"/>
</dbReference>
<evidence type="ECO:0000313" key="19">
    <source>
        <dbReference type="EMBL" id="SJZ88021.1"/>
    </source>
</evidence>
<dbReference type="NCBIfam" id="TIGR01205">
    <property type="entry name" value="D_ala_D_alaTIGR"/>
    <property type="match status" value="1"/>
</dbReference>
<feature type="active site" evidence="14">
    <location>
        <position position="183"/>
    </location>
</feature>
<dbReference type="PANTHER" id="PTHR23132">
    <property type="entry name" value="D-ALANINE--D-ALANINE LIGASE"/>
    <property type="match status" value="1"/>
</dbReference>
<evidence type="ECO:0000256" key="7">
    <source>
        <dbReference type="ARBA" id="ARBA00022741"/>
    </source>
</evidence>
<evidence type="ECO:0000256" key="4">
    <source>
        <dbReference type="ARBA" id="ARBA00012216"/>
    </source>
</evidence>
<evidence type="ECO:0000259" key="17">
    <source>
        <dbReference type="PROSITE" id="PS50975"/>
    </source>
</evidence>
<dbReference type="Pfam" id="PF07478">
    <property type="entry name" value="Dala_Dala_lig_C"/>
    <property type="match status" value="1"/>
</dbReference>
<comment type="cofactor">
    <cofactor evidence="1">
        <name>Mn(2+)</name>
        <dbReference type="ChEBI" id="CHEBI:29035"/>
    </cofactor>
</comment>
<reference evidence="19 21" key="3">
    <citation type="submission" date="2017-02" db="EMBL/GenBank/DDBJ databases">
        <authorList>
            <person name="Peterson S.W."/>
        </authorList>
    </citation>
    <scope>NUCLEOTIDE SEQUENCE [LARGE SCALE GENOMIC DNA]</scope>
    <source>
        <strain evidence="19 21">ATCC 43854</strain>
    </source>
</reference>
<dbReference type="GO" id="GO:0046872">
    <property type="term" value="F:metal ion binding"/>
    <property type="evidence" value="ECO:0007669"/>
    <property type="project" value="UniProtKB-KW"/>
</dbReference>
<feature type="domain" description="ATP-grasp" evidence="17">
    <location>
        <begin position="137"/>
        <end position="338"/>
    </location>
</feature>
<dbReference type="EMBL" id="FUWU01000032">
    <property type="protein sequence ID" value="SJZ88021.1"/>
    <property type="molecule type" value="Genomic_DNA"/>
</dbReference>
<comment type="subcellular location">
    <subcellularLocation>
        <location evidence="2 13">Cytoplasm</location>
    </subcellularLocation>
</comment>
<keyword evidence="15" id="KW-0464">Manganese</keyword>